<evidence type="ECO:0000313" key="1">
    <source>
        <dbReference type="EnsemblPlants" id="AVESA.00010b.r2.6CG1113170.1.CDS.1"/>
    </source>
</evidence>
<protein>
    <submittedName>
        <fullName evidence="1">Uncharacterized protein</fullName>
    </submittedName>
</protein>
<reference evidence="1" key="1">
    <citation type="submission" date="2021-05" db="EMBL/GenBank/DDBJ databases">
        <authorList>
            <person name="Scholz U."/>
            <person name="Mascher M."/>
            <person name="Fiebig A."/>
        </authorList>
    </citation>
    <scope>NUCLEOTIDE SEQUENCE [LARGE SCALE GENOMIC DNA]</scope>
</reference>
<reference evidence="1" key="2">
    <citation type="submission" date="2025-09" db="UniProtKB">
        <authorList>
            <consortium name="EnsemblPlants"/>
        </authorList>
    </citation>
    <scope>IDENTIFICATION</scope>
</reference>
<accession>A0ACD5Z6G8</accession>
<organism evidence="1 2">
    <name type="scientific">Avena sativa</name>
    <name type="common">Oat</name>
    <dbReference type="NCBI Taxonomy" id="4498"/>
    <lineage>
        <taxon>Eukaryota</taxon>
        <taxon>Viridiplantae</taxon>
        <taxon>Streptophyta</taxon>
        <taxon>Embryophyta</taxon>
        <taxon>Tracheophyta</taxon>
        <taxon>Spermatophyta</taxon>
        <taxon>Magnoliopsida</taxon>
        <taxon>Liliopsida</taxon>
        <taxon>Poales</taxon>
        <taxon>Poaceae</taxon>
        <taxon>BOP clade</taxon>
        <taxon>Pooideae</taxon>
        <taxon>Poodae</taxon>
        <taxon>Poeae</taxon>
        <taxon>Poeae Chloroplast Group 1 (Aveneae type)</taxon>
        <taxon>Aveninae</taxon>
        <taxon>Avena</taxon>
    </lineage>
</organism>
<proteinExistence type="predicted"/>
<evidence type="ECO:0000313" key="2">
    <source>
        <dbReference type="Proteomes" id="UP001732700"/>
    </source>
</evidence>
<keyword evidence="2" id="KW-1185">Reference proteome</keyword>
<name>A0ACD5Z6G8_AVESA</name>
<dbReference type="EnsemblPlants" id="AVESA.00010b.r2.6CG1113170.1">
    <property type="protein sequence ID" value="AVESA.00010b.r2.6CG1113170.1.CDS.1"/>
    <property type="gene ID" value="AVESA.00010b.r2.6CG1113170"/>
</dbReference>
<dbReference type="Proteomes" id="UP001732700">
    <property type="component" value="Chromosome 6C"/>
</dbReference>
<sequence>MRPLPAYVAARLAAVRADPCGVPLPIFNSLISAVGSSDPSHAHLPLHLFRRLLLPRRRPDAFTLSSLASSFLQLASSRSHAAACLHALSLRLGLLHADPVLTNSILLLYLRLSHSASAALGLFDEMPVRTASTYNALISYSPAAGADIRSFVRRMVADGLTPDGITLSLLLSSCMSEHEGRELHCFATKAGMCCSDIDFHVSSGLVSMYCRVRQPGLARRVFDRMQQRNVVSWTAMVGGYAENGMFEDAMDTFRAMWAIDAILPNRVALISVLSASGGLIGLTRGKQVHGFAVRMGLYGGVSLNNSLIDMYAKSGALRYARRVFDDETCHKDVISWGSMILGYGLHGMGAEAVALFDHMHSSGVKPDRIVGLGVLSACCRVGLVLKGLQIYNSLVKDHKVVPTEEMSACLVVLLGRAGMIDHALDFIKSMSVEPGPSVWGALLDASVIHSNKEAQDLASRSLLRLEEGSPSNLVVLSNLCASSGRWNIVEQVRAKIKQGTLKKTPGLTWVNPAT</sequence>